<evidence type="ECO:0000313" key="10">
    <source>
        <dbReference type="EMBL" id="KAF8748357.1"/>
    </source>
</evidence>
<dbReference type="CDD" id="cd12324">
    <property type="entry name" value="RRM_RBM8"/>
    <property type="match status" value="1"/>
</dbReference>
<dbReference type="InterPro" id="IPR035979">
    <property type="entry name" value="RBD_domain_sf"/>
</dbReference>
<evidence type="ECO:0000256" key="4">
    <source>
        <dbReference type="ARBA" id="ARBA00022884"/>
    </source>
</evidence>
<dbReference type="InterPro" id="IPR000504">
    <property type="entry name" value="RRM_dom"/>
</dbReference>
<dbReference type="Pfam" id="PF00076">
    <property type="entry name" value="RRM_1"/>
    <property type="match status" value="1"/>
</dbReference>
<evidence type="ECO:0000256" key="8">
    <source>
        <dbReference type="SAM" id="MobiDB-lite"/>
    </source>
</evidence>
<dbReference type="InterPro" id="IPR008111">
    <property type="entry name" value="RNA-bd_8"/>
</dbReference>
<dbReference type="SMART" id="SM00360">
    <property type="entry name" value="RRM"/>
    <property type="match status" value="1"/>
</dbReference>
<keyword evidence="3" id="KW-0963">Cytoplasm</keyword>
<dbReference type="GO" id="GO:0006396">
    <property type="term" value="P:RNA processing"/>
    <property type="evidence" value="ECO:0007669"/>
    <property type="project" value="InterPro"/>
</dbReference>
<reference evidence="10" key="1">
    <citation type="submission" date="2020-09" db="EMBL/GenBank/DDBJ databases">
        <title>Comparative genome analyses of four rice-infecting Rhizoctonia solani isolates reveal extensive enrichment of homogalacturonan modification genes.</title>
        <authorList>
            <person name="Lee D.-Y."/>
            <person name="Jeon J."/>
            <person name="Kim K.-T."/>
            <person name="Cheong K."/>
            <person name="Song H."/>
            <person name="Choi G."/>
            <person name="Ko J."/>
            <person name="Opiyo S.O."/>
            <person name="Zuo S."/>
            <person name="Madhav S."/>
            <person name="Lee Y.-H."/>
            <person name="Wang G.-L."/>
        </authorList>
    </citation>
    <scope>NUCLEOTIDE SEQUENCE</scope>
    <source>
        <strain evidence="10">AG1-IA B2</strain>
    </source>
</reference>
<evidence type="ECO:0000256" key="1">
    <source>
        <dbReference type="ARBA" id="ARBA00004123"/>
    </source>
</evidence>
<accession>A0A8H7I3X3</accession>
<sequence length="1069" mass="116549">MKTRVDVIPALVLFTKCLASNHRGTVSRQINETIMSDNEMAIDEGNDMVRKRGRGFRNPGAGGRTDEPTYDRLDVEHKDAGSGSAARSVEGWIVLVTNVHEEASEDDVQDKFADFGEIKNLHLNLDRRTGYVKGYALVEYETFREAKNAIDKLNGAKLLDQEIQCDFAFVRPPPVGPRGGGGGGRGRGPRNRSQTSGVSIRFIHKIQPEFADRALLLLATMPSTSLRTTSDASRQKPKNKGKVVPQVTSGKQPQGAAFGEGVSFNDSTAVVRQPSPISATPKKSKAKNKAKKKEKKPHKTSIFDRLVQLILLGYLLFTVQQCHNDVDLKSPVCKAVQQRILQPLVYQPYNFVVTHPSVAPVLEASKPYRTQAVKASQPLVQAAQKLYIVRVAPHVAQLEKRTRPYVRNLKFHYARNVAPVVRTIQIYYTQLQNTLEPYINQAIAALIRLWLEVQPKLIPLIEESKFIPEWMREHVLIPLMRLREQYVDAHVYKMLEKVEELGESRETKSLKAEHHITKSPTSSFQHHQSEPAHTSATEAPTPTAAPTSEPVIAEPTAITATPAAIIPEGPIIPDGPVIPEGPIIPDAPEPVAAATPETDDDLDAWIESLRSEKPAPPTPEPEPQRVVRTHRGRARRTETPQGQGDRRETSRNRVEACQIRRGPPFPWAIGYHIGTLNKEAEKGLKGIDAYLQKLKHTAEGGAIKIAMFDDVVQKVEKKFLETAQNVSNIVSGWWSEMHEEEQKEANTAAGAIKALASEAQSSLGMDYAWLDDVTVQDWSRYHALIDIQPNPLETGLEELQERLNGIVDDFQSKLKLAHHNGLHSFGSVNPDIPESSGSSLFPGAQAHADGASILERGKEEVEAAIKLAENKAGSAAENVQAIFSDASSSVHQLHDRFFNCCRCRHCVSSIVDDAAAAASASGASVAAAASSAYNDALRSASSAFDEATRSASSAYNEATRTTAEILAAGAQAYYTDAASQISKAAASNLPSYDDLKSRAQALLGGEPAPSGYEKLLNDALSVVDDLQSRAHQATRAASRAVGATPTPESAGEYLESVAAKASSVVHGEL</sequence>
<dbReference type="PRINTS" id="PR01738">
    <property type="entry name" value="RNABINDINGM8"/>
</dbReference>
<dbReference type="GO" id="GO:0005634">
    <property type="term" value="C:nucleus"/>
    <property type="evidence" value="ECO:0007669"/>
    <property type="project" value="UniProtKB-SubCell"/>
</dbReference>
<evidence type="ECO:0000256" key="5">
    <source>
        <dbReference type="ARBA" id="ARBA00023242"/>
    </source>
</evidence>
<evidence type="ECO:0000256" key="3">
    <source>
        <dbReference type="ARBA" id="ARBA00022490"/>
    </source>
</evidence>
<dbReference type="GO" id="GO:0003729">
    <property type="term" value="F:mRNA binding"/>
    <property type="evidence" value="ECO:0007669"/>
    <property type="project" value="InterPro"/>
</dbReference>
<feature type="compositionally biased region" description="Polar residues" evidence="8">
    <location>
        <begin position="264"/>
        <end position="278"/>
    </location>
</feature>
<keyword evidence="5" id="KW-0539">Nucleus</keyword>
<feature type="region of interest" description="Disordered" evidence="8">
    <location>
        <begin position="226"/>
        <end position="297"/>
    </location>
</feature>
<feature type="compositionally biased region" description="Basic and acidic residues" evidence="8">
    <location>
        <begin position="644"/>
        <end position="653"/>
    </location>
</feature>
<comment type="subcellular location">
    <subcellularLocation>
        <location evidence="2">Cytoplasm</location>
    </subcellularLocation>
    <subcellularLocation>
        <location evidence="1">Nucleus</location>
    </subcellularLocation>
</comment>
<proteinExistence type="predicted"/>
<feature type="compositionally biased region" description="Gly residues" evidence="8">
    <location>
        <begin position="177"/>
        <end position="186"/>
    </location>
</feature>
<feature type="domain" description="RRM" evidence="9">
    <location>
        <begin position="92"/>
        <end position="170"/>
    </location>
</feature>
<feature type="region of interest" description="Disordered" evidence="8">
    <location>
        <begin position="611"/>
        <end position="653"/>
    </location>
</feature>
<organism evidence="10 11">
    <name type="scientific">Rhizoctonia solani</name>
    <dbReference type="NCBI Taxonomy" id="456999"/>
    <lineage>
        <taxon>Eukaryota</taxon>
        <taxon>Fungi</taxon>
        <taxon>Dikarya</taxon>
        <taxon>Basidiomycota</taxon>
        <taxon>Agaricomycotina</taxon>
        <taxon>Agaricomycetes</taxon>
        <taxon>Cantharellales</taxon>
        <taxon>Ceratobasidiaceae</taxon>
        <taxon>Rhizoctonia</taxon>
    </lineage>
</organism>
<dbReference type="PROSITE" id="PS50102">
    <property type="entry name" value="RRM"/>
    <property type="match status" value="1"/>
</dbReference>
<keyword evidence="4 6" id="KW-0694">RNA-binding</keyword>
<dbReference type="GO" id="GO:0005737">
    <property type="term" value="C:cytoplasm"/>
    <property type="evidence" value="ECO:0007669"/>
    <property type="project" value="UniProtKB-SubCell"/>
</dbReference>
<evidence type="ECO:0000259" key="9">
    <source>
        <dbReference type="PROSITE" id="PS50102"/>
    </source>
</evidence>
<feature type="compositionally biased region" description="Basic residues" evidence="8">
    <location>
        <begin position="282"/>
        <end position="297"/>
    </location>
</feature>
<keyword evidence="7" id="KW-0175">Coiled coil</keyword>
<protein>
    <recommendedName>
        <fullName evidence="9">RRM domain-containing protein</fullName>
    </recommendedName>
</protein>
<dbReference type="AlphaFoldDB" id="A0A8H7I3X3"/>
<dbReference type="Gene3D" id="3.30.70.330">
    <property type="match status" value="1"/>
</dbReference>
<evidence type="ECO:0000256" key="2">
    <source>
        <dbReference type="ARBA" id="ARBA00004496"/>
    </source>
</evidence>
<dbReference type="InterPro" id="IPR033744">
    <property type="entry name" value="RRM_RBM8"/>
</dbReference>
<feature type="region of interest" description="Disordered" evidence="8">
    <location>
        <begin position="504"/>
        <end position="550"/>
    </location>
</feature>
<evidence type="ECO:0000256" key="6">
    <source>
        <dbReference type="PROSITE-ProRule" id="PRU00176"/>
    </source>
</evidence>
<dbReference type="PANTHER" id="PTHR45894">
    <property type="entry name" value="RNA-BINDING PROTEIN 8A"/>
    <property type="match status" value="1"/>
</dbReference>
<feature type="region of interest" description="Disordered" evidence="8">
    <location>
        <begin position="170"/>
        <end position="198"/>
    </location>
</feature>
<dbReference type="EMBL" id="JACYCF010000041">
    <property type="protein sequence ID" value="KAF8748357.1"/>
    <property type="molecule type" value="Genomic_DNA"/>
</dbReference>
<gene>
    <name evidence="10" type="ORF">RHS01_10906</name>
</gene>
<dbReference type="InterPro" id="IPR012677">
    <property type="entry name" value="Nucleotide-bd_a/b_plait_sf"/>
</dbReference>
<evidence type="ECO:0000313" key="11">
    <source>
        <dbReference type="Proteomes" id="UP000614334"/>
    </source>
</evidence>
<dbReference type="SUPFAM" id="SSF54928">
    <property type="entry name" value="RNA-binding domain, RBD"/>
    <property type="match status" value="1"/>
</dbReference>
<feature type="compositionally biased region" description="Basic and acidic residues" evidence="8">
    <location>
        <begin position="504"/>
        <end position="516"/>
    </location>
</feature>
<comment type="caution">
    <text evidence="10">The sequence shown here is derived from an EMBL/GenBank/DDBJ whole genome shotgun (WGS) entry which is preliminary data.</text>
</comment>
<dbReference type="Proteomes" id="UP000614334">
    <property type="component" value="Unassembled WGS sequence"/>
</dbReference>
<evidence type="ECO:0000256" key="7">
    <source>
        <dbReference type="SAM" id="Coils"/>
    </source>
</evidence>
<feature type="region of interest" description="Disordered" evidence="8">
    <location>
        <begin position="566"/>
        <end position="595"/>
    </location>
</feature>
<feature type="coiled-coil region" evidence="7">
    <location>
        <begin position="851"/>
        <end position="878"/>
    </location>
</feature>
<feature type="compositionally biased region" description="Low complexity" evidence="8">
    <location>
        <begin position="531"/>
        <end position="550"/>
    </location>
</feature>
<name>A0A8H7I3X3_9AGAM</name>